<reference evidence="2 3" key="1">
    <citation type="journal article" date="2012" name="Appl. Environ. Microbiol.">
        <title>Short-read sequencing for genomic analysis of the brown rot fungus Fibroporia radiculosa.</title>
        <authorList>
            <person name="Tang J.D."/>
            <person name="Perkins A.D."/>
            <person name="Sonstegard T.S."/>
            <person name="Schroeder S.G."/>
            <person name="Burgess S.C."/>
            <person name="Diehl S.V."/>
        </authorList>
    </citation>
    <scope>NUCLEOTIDE SEQUENCE [LARGE SCALE GENOMIC DNA]</scope>
    <source>
        <strain evidence="2 3">TFFH 294</strain>
    </source>
</reference>
<feature type="region of interest" description="Disordered" evidence="1">
    <location>
        <begin position="22"/>
        <end position="41"/>
    </location>
</feature>
<evidence type="ECO:0000256" key="1">
    <source>
        <dbReference type="SAM" id="MobiDB-lite"/>
    </source>
</evidence>
<protein>
    <submittedName>
        <fullName evidence="2">Uncharacterized protein</fullName>
    </submittedName>
</protein>
<proteinExistence type="predicted"/>
<evidence type="ECO:0000313" key="2">
    <source>
        <dbReference type="EMBL" id="CCM02336.1"/>
    </source>
</evidence>
<dbReference type="HOGENOM" id="CLU_1277632_0_0_1"/>
<sequence>MSNSESTTHWQGEIMQQYLEVIEKEREAGYESDEAMSTDSEYEEEHSLPVDVSHISSAISSITLYDATHPEDIESDDSAFSSDDEYANDNAREEQRLRRLLVLGRAPPSLLLLRGRQLTDMQEAYMKQLNDADIELAELTNTEPQTIAQRPITVDYREPVDLRGPDVTTIVRELRMRSQKEIAEVEKPDAVRSLVLLAQALFRKERDIKRIYATRE</sequence>
<dbReference type="InParanoid" id="J4IA58"/>
<dbReference type="AlphaFoldDB" id="J4IA58"/>
<feature type="compositionally biased region" description="Acidic residues" evidence="1">
    <location>
        <begin position="30"/>
        <end position="41"/>
    </location>
</feature>
<dbReference type="GeneID" id="24097247"/>
<name>J4IA58_9APHY</name>
<gene>
    <name evidence="2" type="ORF">FIBRA_04428</name>
</gene>
<dbReference type="EMBL" id="HE797077">
    <property type="protein sequence ID" value="CCM02336.1"/>
    <property type="molecule type" value="Genomic_DNA"/>
</dbReference>
<evidence type="ECO:0000313" key="3">
    <source>
        <dbReference type="Proteomes" id="UP000006352"/>
    </source>
</evidence>
<keyword evidence="3" id="KW-1185">Reference proteome</keyword>
<dbReference type="OrthoDB" id="3032797at2759"/>
<organism evidence="2 3">
    <name type="scientific">Fibroporia radiculosa</name>
    <dbReference type="NCBI Taxonomy" id="599839"/>
    <lineage>
        <taxon>Eukaryota</taxon>
        <taxon>Fungi</taxon>
        <taxon>Dikarya</taxon>
        <taxon>Basidiomycota</taxon>
        <taxon>Agaricomycotina</taxon>
        <taxon>Agaricomycetes</taxon>
        <taxon>Polyporales</taxon>
        <taxon>Fibroporiaceae</taxon>
        <taxon>Fibroporia</taxon>
    </lineage>
</organism>
<dbReference type="Proteomes" id="UP000006352">
    <property type="component" value="Unassembled WGS sequence"/>
</dbReference>
<accession>J4IA58</accession>
<dbReference type="RefSeq" id="XP_012181619.1">
    <property type="nucleotide sequence ID" value="XM_012326229.1"/>
</dbReference>